<proteinExistence type="predicted"/>
<accession>A0A2H1W8B8</accession>
<evidence type="ECO:0000256" key="1">
    <source>
        <dbReference type="SAM" id="Coils"/>
    </source>
</evidence>
<dbReference type="AlphaFoldDB" id="A0A2H1W8B8"/>
<protein>
    <submittedName>
        <fullName evidence="3">SFRICE_013087</fullName>
    </submittedName>
</protein>
<sequence length="470" mass="52877">MDKLYNTFNPKIMSKTRTAGDGMESDENTSERVQDVGPNIPRTPERKGSAVPTRLVQIYATKVIKSDKRKSINMKTPKFVPYEPYPAAVKPMTPQLASKEMKKSRNNMDINTLITQMSQMNTDLNEFKPRPKSNSTSDKSGQDIDAPSPEKIEMQKKIDSLTQENESLKEQLKQQVQVNKELKTMLVASMGEDLETQVQSLNEDKKHLANALLSSAQHLSTHQEQTEWLAGQCEVWRSKFLASSLMVEELAQCKKLLNEKTDHLQQAIKQLLDERYRARDMMLCTYKNLYSLHEKWLENIAITEYTGNSKMYNRPIGNLNFNATIPHSTNILDMTSVNLKLAENISSSVEKQDISHLNSLPTATEGEKFAETVMATPLDVKKVSEEPVNALVHHAYSSSGNTPRPIASCVHCHGKVQLVVNHPMIASALGEARGSVRLLLTKNHPIPSPAFRAPVNPLDSPQLRIRHRSL</sequence>
<dbReference type="GO" id="GO:0000139">
    <property type="term" value="C:Golgi membrane"/>
    <property type="evidence" value="ECO:0007669"/>
    <property type="project" value="TreeGrafter"/>
</dbReference>
<name>A0A2H1W8B8_SPOFR</name>
<evidence type="ECO:0000256" key="2">
    <source>
        <dbReference type="SAM" id="MobiDB-lite"/>
    </source>
</evidence>
<feature type="region of interest" description="Disordered" evidence="2">
    <location>
        <begin position="1"/>
        <end position="51"/>
    </location>
</feature>
<reference evidence="3" key="1">
    <citation type="submission" date="2016-07" db="EMBL/GenBank/DDBJ databases">
        <authorList>
            <person name="Bretaudeau A."/>
        </authorList>
    </citation>
    <scope>NUCLEOTIDE SEQUENCE</scope>
    <source>
        <strain evidence="3">Rice</strain>
        <tissue evidence="3">Whole body</tissue>
    </source>
</reference>
<feature type="coiled-coil region" evidence="1">
    <location>
        <begin position="151"/>
        <end position="211"/>
    </location>
</feature>
<dbReference type="EMBL" id="ODYU01006994">
    <property type="protein sequence ID" value="SOQ49345.1"/>
    <property type="molecule type" value="Genomic_DNA"/>
</dbReference>
<dbReference type="InterPro" id="IPR027095">
    <property type="entry name" value="Golgin-45"/>
</dbReference>
<dbReference type="GO" id="GO:0043001">
    <property type="term" value="P:Golgi to plasma membrane protein transport"/>
    <property type="evidence" value="ECO:0007669"/>
    <property type="project" value="InterPro"/>
</dbReference>
<gene>
    <name evidence="3" type="ORF">SFRICE_013087</name>
</gene>
<dbReference type="PANTHER" id="PTHR13066">
    <property type="entry name" value="BASIC LEUCINE ZIPPER NUCLEAR FACTOR 1 BLZF1 PROTEIN"/>
    <property type="match status" value="1"/>
</dbReference>
<keyword evidence="1" id="KW-0175">Coiled coil</keyword>
<evidence type="ECO:0000313" key="3">
    <source>
        <dbReference type="EMBL" id="SOQ49345.1"/>
    </source>
</evidence>
<feature type="region of interest" description="Disordered" evidence="2">
    <location>
        <begin position="124"/>
        <end position="149"/>
    </location>
</feature>
<dbReference type="PANTHER" id="PTHR13066:SF2">
    <property type="entry name" value="GOLGIN-45"/>
    <property type="match status" value="1"/>
</dbReference>
<dbReference type="GO" id="GO:0007030">
    <property type="term" value="P:Golgi organization"/>
    <property type="evidence" value="ECO:0007669"/>
    <property type="project" value="InterPro"/>
</dbReference>
<organism evidence="3">
    <name type="scientific">Spodoptera frugiperda</name>
    <name type="common">Fall armyworm</name>
    <dbReference type="NCBI Taxonomy" id="7108"/>
    <lineage>
        <taxon>Eukaryota</taxon>
        <taxon>Metazoa</taxon>
        <taxon>Ecdysozoa</taxon>
        <taxon>Arthropoda</taxon>
        <taxon>Hexapoda</taxon>
        <taxon>Insecta</taxon>
        <taxon>Pterygota</taxon>
        <taxon>Neoptera</taxon>
        <taxon>Endopterygota</taxon>
        <taxon>Lepidoptera</taxon>
        <taxon>Glossata</taxon>
        <taxon>Ditrysia</taxon>
        <taxon>Noctuoidea</taxon>
        <taxon>Noctuidae</taxon>
        <taxon>Amphipyrinae</taxon>
        <taxon>Spodoptera</taxon>
    </lineage>
</organism>